<dbReference type="GO" id="GO:0016747">
    <property type="term" value="F:acyltransferase activity, transferring groups other than amino-acyl groups"/>
    <property type="evidence" value="ECO:0007669"/>
    <property type="project" value="InterPro"/>
</dbReference>
<dbReference type="AlphaFoldDB" id="A0A6J4L7Y5"/>
<organism evidence="2">
    <name type="scientific">uncultured Frankineae bacterium</name>
    <dbReference type="NCBI Taxonomy" id="437475"/>
    <lineage>
        <taxon>Bacteria</taxon>
        <taxon>Bacillati</taxon>
        <taxon>Actinomycetota</taxon>
        <taxon>Actinomycetes</taxon>
        <taxon>Frankiales</taxon>
        <taxon>environmental samples</taxon>
    </lineage>
</organism>
<proteinExistence type="predicted"/>
<dbReference type="InterPro" id="IPR000182">
    <property type="entry name" value="GNAT_dom"/>
</dbReference>
<dbReference type="InterPro" id="IPR016181">
    <property type="entry name" value="Acyl_CoA_acyltransferase"/>
</dbReference>
<evidence type="ECO:0000259" key="1">
    <source>
        <dbReference type="PROSITE" id="PS51186"/>
    </source>
</evidence>
<dbReference type="CDD" id="cd04301">
    <property type="entry name" value="NAT_SF"/>
    <property type="match status" value="1"/>
</dbReference>
<protein>
    <recommendedName>
        <fullName evidence="1">N-acetyltransferase domain-containing protein</fullName>
    </recommendedName>
</protein>
<dbReference type="PROSITE" id="PS51186">
    <property type="entry name" value="GNAT"/>
    <property type="match status" value="1"/>
</dbReference>
<dbReference type="EMBL" id="CADCUE010000081">
    <property type="protein sequence ID" value="CAA9325073.1"/>
    <property type="molecule type" value="Genomic_DNA"/>
</dbReference>
<dbReference type="SUPFAM" id="SSF55729">
    <property type="entry name" value="Acyl-CoA N-acyltransferases (Nat)"/>
    <property type="match status" value="2"/>
</dbReference>
<dbReference type="Pfam" id="PF00583">
    <property type="entry name" value="Acetyltransf_1"/>
    <property type="match status" value="1"/>
</dbReference>
<gene>
    <name evidence="2" type="ORF">AVDCRST_MAG16-994</name>
</gene>
<evidence type="ECO:0000313" key="2">
    <source>
        <dbReference type="EMBL" id="CAA9325073.1"/>
    </source>
</evidence>
<sequence length="351" mass="38644">MQTTSTSTTATADVQVHLLDPRDERAFDSWFAVIEAAERHDRPREPGELLHEQRRLALDGAGPDPDTAIVLLSASVGGEVVGAARLELPMRDNLHLCELVLCVHPSARGHGVARAVQAEVERCARDRGRSTLLTYADEPPGSEGRSGNRAAARALGYAVAQQEVRRDIDLPLDPARVARLELACRPYAVDYQLRAWRDACPDDLLDDLAELHRLMSTDVPKDEMDWREEVWDGPRVRRSEERVQASDRTYVGVGAVHVPSGRMVAFTAMGLPRSQPARAYQWETLVSADHRGHRLGTLVKLAALQELAASSPQTRFITTWNAQENAPMIAVNDALGARVNGRLAVLQKVLA</sequence>
<dbReference type="Gene3D" id="3.40.630.30">
    <property type="match status" value="1"/>
</dbReference>
<accession>A0A6J4L7Y5</accession>
<feature type="domain" description="N-acetyltransferase" evidence="1">
    <location>
        <begin position="14"/>
        <end position="183"/>
    </location>
</feature>
<reference evidence="2" key="1">
    <citation type="submission" date="2020-02" db="EMBL/GenBank/DDBJ databases">
        <authorList>
            <person name="Meier V. D."/>
        </authorList>
    </citation>
    <scope>NUCLEOTIDE SEQUENCE</scope>
    <source>
        <strain evidence="2">AVDCRST_MAG16</strain>
    </source>
</reference>
<name>A0A6J4L7Y5_9ACTN</name>